<feature type="domain" description="GFO/IDH/MocA-like oxidoreductase" evidence="3">
    <location>
        <begin position="2"/>
        <end position="79"/>
    </location>
</feature>
<comment type="caution">
    <text evidence="4">The sequence shown here is derived from an EMBL/GenBank/DDBJ whole genome shotgun (WGS) entry which is preliminary data.</text>
</comment>
<dbReference type="SUPFAM" id="SSF55347">
    <property type="entry name" value="Glyceraldehyde-3-phosphate dehydrogenase-like, C-terminal domain"/>
    <property type="match status" value="1"/>
</dbReference>
<dbReference type="AlphaFoldDB" id="S6TJD3"/>
<accession>S6TJD3</accession>
<evidence type="ECO:0000313" key="5">
    <source>
        <dbReference type="Proteomes" id="UP000015729"/>
    </source>
</evidence>
<dbReference type="Pfam" id="PF22725">
    <property type="entry name" value="GFO_IDH_MocA_C3"/>
    <property type="match status" value="1"/>
</dbReference>
<comment type="similarity">
    <text evidence="1">Belongs to the Gfo/Idh/MocA family.</text>
</comment>
<organism evidence="4 5">
    <name type="scientific">Pseudomonas syringae pv. actinidiae ICMP 18807</name>
    <dbReference type="NCBI Taxonomy" id="1194404"/>
    <lineage>
        <taxon>Bacteria</taxon>
        <taxon>Pseudomonadati</taxon>
        <taxon>Pseudomonadota</taxon>
        <taxon>Gammaproteobacteria</taxon>
        <taxon>Pseudomonadales</taxon>
        <taxon>Pseudomonadaceae</taxon>
        <taxon>Pseudomonas</taxon>
        <taxon>Pseudomonas syringae</taxon>
    </lineage>
</organism>
<dbReference type="GO" id="GO:0016491">
    <property type="term" value="F:oxidoreductase activity"/>
    <property type="evidence" value="ECO:0007669"/>
    <property type="project" value="UniProtKB-KW"/>
</dbReference>
<dbReference type="Proteomes" id="UP000015729">
    <property type="component" value="Unassembled WGS sequence"/>
</dbReference>
<dbReference type="InterPro" id="IPR051317">
    <property type="entry name" value="Gfo/Idh/MocA_oxidoreduct"/>
</dbReference>
<evidence type="ECO:0000313" key="4">
    <source>
        <dbReference type="EMBL" id="EPN42011.1"/>
    </source>
</evidence>
<gene>
    <name evidence="4" type="ORF">A244_28064</name>
</gene>
<evidence type="ECO:0000256" key="1">
    <source>
        <dbReference type="ARBA" id="ARBA00010928"/>
    </source>
</evidence>
<protein>
    <submittedName>
        <fullName evidence="4">Oxidoreductase, Gfo/Idh/MocA family protein</fullName>
    </submittedName>
</protein>
<evidence type="ECO:0000259" key="3">
    <source>
        <dbReference type="Pfam" id="PF22725"/>
    </source>
</evidence>
<dbReference type="EMBL" id="AOKG01001921">
    <property type="protein sequence ID" value="EPN42011.1"/>
    <property type="molecule type" value="Genomic_DNA"/>
</dbReference>
<dbReference type="PANTHER" id="PTHR43708:SF5">
    <property type="entry name" value="CONSERVED EXPRESSED OXIDOREDUCTASE (EUROFUNG)-RELATED"/>
    <property type="match status" value="1"/>
</dbReference>
<dbReference type="Gene3D" id="3.30.360.10">
    <property type="entry name" value="Dihydrodipicolinate Reductase, domain 2"/>
    <property type="match status" value="2"/>
</dbReference>
<evidence type="ECO:0000256" key="2">
    <source>
        <dbReference type="ARBA" id="ARBA00023002"/>
    </source>
</evidence>
<dbReference type="PATRIC" id="fig|1194404.4.peg.5780"/>
<keyword evidence="2" id="KW-0560">Oxidoreductase</keyword>
<proteinExistence type="inferred from homology"/>
<sequence length="181" mass="20189">LTVRKLIDNDALGEISRFESSIERYSPRSVGKASGGGMLRDLGSHLVDQALVLFGPVERVYGELRFAAAEEELDHTFFVKGCYSVDGLDGQEDAAFAGLTPRSEGERWGVEEHRRWGWFEQGDHRERVPSERGCWLEFYQQLQRAVDEHGSNPVNPHDAIASAQVMDAACLSAREGRVVVL</sequence>
<dbReference type="PANTHER" id="PTHR43708">
    <property type="entry name" value="CONSERVED EXPRESSED OXIDOREDUCTASE (EUROFUNG)"/>
    <property type="match status" value="1"/>
</dbReference>
<feature type="non-terminal residue" evidence="4">
    <location>
        <position position="1"/>
    </location>
</feature>
<name>S6TJD3_PSESF</name>
<reference evidence="4 5" key="1">
    <citation type="journal article" date="2013" name="PLoS Pathog.">
        <title>Genomic analysis of the Kiwifruit pathogen Pseudomonas syringae pv. actinidiae provides insight into the origins of an emergent plant disease.</title>
        <authorList>
            <person name="McCann H.C."/>
            <person name="Rikkerink E.H."/>
            <person name="Bertels F."/>
            <person name="Fiers M."/>
            <person name="Lu A."/>
            <person name="Rees-George J."/>
            <person name="Andersen M.T."/>
            <person name="Gleave A.P."/>
            <person name="Haubold B."/>
            <person name="Wohlers M.W."/>
            <person name="Guttman D.S."/>
            <person name="Wang P.W."/>
            <person name="Straub C."/>
            <person name="Vanneste J.L."/>
            <person name="Rainey P.B."/>
            <person name="Templeton M.D."/>
        </authorList>
    </citation>
    <scope>NUCLEOTIDE SEQUENCE [LARGE SCALE GENOMIC DNA]</scope>
    <source>
        <strain evidence="4 5">ICMP 18807</strain>
    </source>
</reference>
<dbReference type="InterPro" id="IPR055170">
    <property type="entry name" value="GFO_IDH_MocA-like_dom"/>
</dbReference>